<feature type="chain" id="PRO_5018018221" evidence="1">
    <location>
        <begin position="22"/>
        <end position="202"/>
    </location>
</feature>
<protein>
    <submittedName>
        <fullName evidence="2">YiiX family permuted papain-like enzyme</fullName>
    </submittedName>
</protein>
<comment type="caution">
    <text evidence="2">The sequence shown here is derived from an EMBL/GenBank/DDBJ whole genome shotgun (WGS) entry which is preliminary data.</text>
</comment>
<reference evidence="3" key="1">
    <citation type="submission" date="2018-11" db="EMBL/GenBank/DDBJ databases">
        <title>Chitinophaga lutea sp.nov., isolate from arsenic contaminated soil.</title>
        <authorList>
            <person name="Zong Y."/>
        </authorList>
    </citation>
    <scope>NUCLEOTIDE SEQUENCE [LARGE SCALE GENOMIC DNA]</scope>
    <source>
        <strain evidence="3">YLT18</strain>
    </source>
</reference>
<organism evidence="2 3">
    <name type="scientific">Chitinophaga barathri</name>
    <dbReference type="NCBI Taxonomy" id="1647451"/>
    <lineage>
        <taxon>Bacteria</taxon>
        <taxon>Pseudomonadati</taxon>
        <taxon>Bacteroidota</taxon>
        <taxon>Chitinophagia</taxon>
        <taxon>Chitinophagales</taxon>
        <taxon>Chitinophagaceae</taxon>
        <taxon>Chitinophaga</taxon>
    </lineage>
</organism>
<gene>
    <name evidence="2" type="ORF">EG028_24390</name>
</gene>
<evidence type="ECO:0000313" key="3">
    <source>
        <dbReference type="Proteomes" id="UP000279089"/>
    </source>
</evidence>
<evidence type="ECO:0000256" key="1">
    <source>
        <dbReference type="SAM" id="SignalP"/>
    </source>
</evidence>
<name>A0A3N4MSM9_9BACT</name>
<feature type="signal peptide" evidence="1">
    <location>
        <begin position="1"/>
        <end position="21"/>
    </location>
</feature>
<keyword evidence="3" id="KW-1185">Reference proteome</keyword>
<dbReference type="RefSeq" id="WP_120519088.1">
    <property type="nucleotide sequence ID" value="NZ_QXZY01000015.1"/>
</dbReference>
<dbReference type="EMBL" id="RMBX01000015">
    <property type="protein sequence ID" value="RPD38413.1"/>
    <property type="molecule type" value="Genomic_DNA"/>
</dbReference>
<dbReference type="SUPFAM" id="SSF54001">
    <property type="entry name" value="Cysteine proteinases"/>
    <property type="match status" value="1"/>
</dbReference>
<dbReference type="InterPro" id="IPR038765">
    <property type="entry name" value="Papain-like_cys_pep_sf"/>
</dbReference>
<accession>A0A3N4MSM9</accession>
<dbReference type="Proteomes" id="UP000279089">
    <property type="component" value="Unassembled WGS sequence"/>
</dbReference>
<dbReference type="NCBIfam" id="NF007458">
    <property type="entry name" value="PRK10030.1"/>
    <property type="match status" value="1"/>
</dbReference>
<dbReference type="InterPro" id="IPR024453">
    <property type="entry name" value="Peptidase_C92"/>
</dbReference>
<keyword evidence="1" id="KW-0732">Signal</keyword>
<dbReference type="AlphaFoldDB" id="A0A3N4MSM9"/>
<sequence length="202" mass="23044">MPALKQILTLAACLFGAAAFAQQKNLKEGDIIFQTDISPQCKAIELATHSKFSHCGLVFKQDGRWMVFEAVQPVSITTFEEWTMRNNRHYVVKRLKADSVITPEVVAKMKEEGKKYLGKNYDSYFGWSDESIYCSELVWKIYYSTTGLEVGKLKPMREYDLSHPLVKATMKERYGNKVPLDEKMVSPGVIYDSPLLVTVIEQ</sequence>
<dbReference type="Pfam" id="PF05708">
    <property type="entry name" value="Peptidase_C92"/>
    <property type="match status" value="1"/>
</dbReference>
<proteinExistence type="predicted"/>
<dbReference type="OrthoDB" id="195541at2"/>
<dbReference type="Gene3D" id="3.90.1720.10">
    <property type="entry name" value="endopeptidase domain like (from Nostoc punctiforme)"/>
    <property type="match status" value="1"/>
</dbReference>
<evidence type="ECO:0000313" key="2">
    <source>
        <dbReference type="EMBL" id="RPD38413.1"/>
    </source>
</evidence>